<feature type="transmembrane region" description="Helical" evidence="15">
    <location>
        <begin position="343"/>
        <end position="363"/>
    </location>
</feature>
<feature type="coiled-coil region" evidence="14">
    <location>
        <begin position="233"/>
        <end position="291"/>
    </location>
</feature>
<keyword evidence="9" id="KW-1015">Disulfide bond</keyword>
<dbReference type="SUPFAM" id="SSF81321">
    <property type="entry name" value="Family A G protein-coupled receptor-like"/>
    <property type="match status" value="1"/>
</dbReference>
<dbReference type="GO" id="GO:0009897">
    <property type="term" value="C:external side of plasma membrane"/>
    <property type="evidence" value="ECO:0007669"/>
    <property type="project" value="TreeGrafter"/>
</dbReference>
<evidence type="ECO:0000259" key="16">
    <source>
        <dbReference type="PROSITE" id="PS50262"/>
    </source>
</evidence>
<evidence type="ECO:0000256" key="9">
    <source>
        <dbReference type="ARBA" id="ARBA00023157"/>
    </source>
</evidence>
<evidence type="ECO:0000256" key="14">
    <source>
        <dbReference type="SAM" id="Coils"/>
    </source>
</evidence>
<dbReference type="PROSITE" id="PS50262">
    <property type="entry name" value="G_PROTEIN_RECEP_F1_2"/>
    <property type="match status" value="1"/>
</dbReference>
<keyword evidence="6 15" id="KW-1133">Transmembrane helix</keyword>
<keyword evidence="5" id="KW-0967">Endosome</keyword>
<dbReference type="GO" id="GO:0007204">
    <property type="term" value="P:positive regulation of cytosolic calcium ion concentration"/>
    <property type="evidence" value="ECO:0007669"/>
    <property type="project" value="TreeGrafter"/>
</dbReference>
<keyword evidence="4 13" id="KW-0812">Transmembrane</keyword>
<dbReference type="PRINTS" id="PR00657">
    <property type="entry name" value="CCCHEMOKINER"/>
</dbReference>
<evidence type="ECO:0000256" key="7">
    <source>
        <dbReference type="ARBA" id="ARBA00023040"/>
    </source>
</evidence>
<comment type="similarity">
    <text evidence="13">Belongs to the G-protein coupled receptor 1 family.</text>
</comment>
<dbReference type="Gene3D" id="1.20.1070.10">
    <property type="entry name" value="Rhodopsin 7-helix transmembrane proteins"/>
    <property type="match status" value="1"/>
</dbReference>
<keyword evidence="3" id="KW-1003">Cell membrane</keyword>
<dbReference type="PRINTS" id="PR00237">
    <property type="entry name" value="GPCRRHODOPSN"/>
</dbReference>
<evidence type="ECO:0000256" key="13">
    <source>
        <dbReference type="RuleBase" id="RU000688"/>
    </source>
</evidence>
<evidence type="ECO:0007829" key="19">
    <source>
        <dbReference type="PeptideAtlas" id="A0A498N962"/>
    </source>
</evidence>
<dbReference type="PANTHER" id="PTHR10489:SF664">
    <property type="entry name" value="C-C CHEMOKINE RECEPTOR TYPE 9"/>
    <property type="match status" value="1"/>
</dbReference>
<dbReference type="EMBL" id="QBIY01011899">
    <property type="protein sequence ID" value="RXN28204.1"/>
    <property type="molecule type" value="Genomic_DNA"/>
</dbReference>
<evidence type="ECO:0000256" key="6">
    <source>
        <dbReference type="ARBA" id="ARBA00022989"/>
    </source>
</evidence>
<dbReference type="InterPro" id="IPR050119">
    <property type="entry name" value="CCR1-9-like"/>
</dbReference>
<dbReference type="Pfam" id="PF15294">
    <property type="entry name" value="Leu_zip"/>
    <property type="match status" value="1"/>
</dbReference>
<dbReference type="GO" id="GO:0005769">
    <property type="term" value="C:early endosome"/>
    <property type="evidence" value="ECO:0007669"/>
    <property type="project" value="UniProtKB-SubCell"/>
</dbReference>
<dbReference type="GO" id="GO:0016493">
    <property type="term" value="F:C-C chemokine receptor activity"/>
    <property type="evidence" value="ECO:0007669"/>
    <property type="project" value="TreeGrafter"/>
</dbReference>
<dbReference type="PRINTS" id="PR00645">
    <property type="entry name" value="CXCCHMKINER4"/>
</dbReference>
<reference evidence="17 18" key="1">
    <citation type="submission" date="2018-03" db="EMBL/GenBank/DDBJ databases">
        <title>Draft genome sequence of Rohu Carp (Labeo rohita).</title>
        <authorList>
            <person name="Das P."/>
            <person name="Kushwaha B."/>
            <person name="Joshi C.G."/>
            <person name="Kumar D."/>
            <person name="Nagpure N.S."/>
            <person name="Sahoo L."/>
            <person name="Das S.P."/>
            <person name="Bit A."/>
            <person name="Patnaik S."/>
            <person name="Meher P.K."/>
            <person name="Jayasankar P."/>
            <person name="Koringa P.G."/>
            <person name="Patel N.V."/>
            <person name="Hinsu A.T."/>
            <person name="Kumar R."/>
            <person name="Pandey M."/>
            <person name="Agarwal S."/>
            <person name="Srivastava S."/>
            <person name="Singh M."/>
            <person name="Iquebal M.A."/>
            <person name="Jaiswal S."/>
            <person name="Angadi U.B."/>
            <person name="Kumar N."/>
            <person name="Raza M."/>
            <person name="Shah T.M."/>
            <person name="Rai A."/>
            <person name="Jena J.K."/>
        </authorList>
    </citation>
    <scope>NUCLEOTIDE SEQUENCE [LARGE SCALE GENOMIC DNA]</scope>
    <source>
        <strain evidence="17">DASCIFA01</strain>
        <tissue evidence="17">Testis</tissue>
    </source>
</reference>
<comment type="subcellular location">
    <subcellularLocation>
        <location evidence="2">Cell membrane</location>
        <topology evidence="2">Multi-pass membrane protein</topology>
    </subcellularLocation>
    <subcellularLocation>
        <location evidence="1">Early endosome</location>
    </subcellularLocation>
</comment>
<evidence type="ECO:0000256" key="3">
    <source>
        <dbReference type="ARBA" id="ARBA00022475"/>
    </source>
</evidence>
<dbReference type="AlphaFoldDB" id="A0A498N962"/>
<dbReference type="GO" id="GO:0006955">
    <property type="term" value="P:immune response"/>
    <property type="evidence" value="ECO:0007669"/>
    <property type="project" value="TreeGrafter"/>
</dbReference>
<evidence type="ECO:0000313" key="18">
    <source>
        <dbReference type="Proteomes" id="UP000290572"/>
    </source>
</evidence>
<organism evidence="17 18">
    <name type="scientific">Labeo rohita</name>
    <name type="common">Indian major carp</name>
    <name type="synonym">Cyprinus rohita</name>
    <dbReference type="NCBI Taxonomy" id="84645"/>
    <lineage>
        <taxon>Eukaryota</taxon>
        <taxon>Metazoa</taxon>
        <taxon>Chordata</taxon>
        <taxon>Craniata</taxon>
        <taxon>Vertebrata</taxon>
        <taxon>Euteleostomi</taxon>
        <taxon>Actinopterygii</taxon>
        <taxon>Neopterygii</taxon>
        <taxon>Teleostei</taxon>
        <taxon>Ostariophysi</taxon>
        <taxon>Cypriniformes</taxon>
        <taxon>Cyprinidae</taxon>
        <taxon>Labeoninae</taxon>
        <taxon>Labeonini</taxon>
        <taxon>Labeo</taxon>
    </lineage>
</organism>
<evidence type="ECO:0000256" key="11">
    <source>
        <dbReference type="ARBA" id="ARBA00023180"/>
    </source>
</evidence>
<evidence type="ECO:0000313" key="17">
    <source>
        <dbReference type="EMBL" id="RXN28204.1"/>
    </source>
</evidence>
<sequence>MADFGFNEHHQNEVINYMRFARSKRALRLKTVDSCFQDLKDSRLMEETYTVDEVSDMLNGLQVLVRGEVEMELINTAHTNVLLLRQLFSQAEKFYLRLQTDISELENRELLEQVAEFEKTDFKANIKVNQESSKPKLAPLNEGGVSELLQKEISRLQEDNDKLKARLRTLESQALSALDEKSKAERALKNLQKSQGDQQEIANLEGTVAAMQADFEKTLNANAASQKDLQDSLVSAKHDLLRIQEQLSLAEKELEKKFQQTAAYRNMKDILTKKNEQIKDLRKRLQRMTTCVTDMFIAVLTDATYDSDVFIDLTTDPDYESDLGGLCNKEMVRQFSKTFEPPLYWIIFVVGALGNLLVVCIFTTVRNRLKTMTDVYLLNLAVADLLFLGTLPFWATNSAQGWMFSQAICKGVSAVYKINFFASMLLLTCISVDRYIAIVHVTEAHNYKNKRMLFSKITCVFVWLASCLLALPEFLFAKLKNIDPQSTSCVMVYSITDNNRTKVLVLALQICVGFLLPLLVIVLCYSVIIRKLMQARSFEKHKALRVIFAVVAAFVLSQLPFNGYLIIEAGQANNATITSCKVMQSLDMAGQIVKCLAYTHCCLNPILYVFIGVRFRKDLFSLLQRMSCGLGLADNSKLQQVPKRPSVMSDTDTTPVFSL</sequence>
<evidence type="ECO:0000256" key="12">
    <source>
        <dbReference type="ARBA" id="ARBA00023224"/>
    </source>
</evidence>
<dbReference type="InterPro" id="IPR017452">
    <property type="entry name" value="GPCR_Rhodpsn_7TM"/>
</dbReference>
<evidence type="ECO:0000256" key="10">
    <source>
        <dbReference type="ARBA" id="ARBA00023170"/>
    </source>
</evidence>
<accession>A0A498N962</accession>
<gene>
    <name evidence="17" type="ORF">ROHU_019406</name>
</gene>
<feature type="transmembrane region" description="Helical" evidence="15">
    <location>
        <begin position="375"/>
        <end position="394"/>
    </location>
</feature>
<keyword evidence="19" id="KW-1267">Proteomics identification</keyword>
<dbReference type="InterPro" id="IPR000355">
    <property type="entry name" value="Chemokine_rcpt"/>
</dbReference>
<dbReference type="Proteomes" id="UP000290572">
    <property type="component" value="Unassembled WGS sequence"/>
</dbReference>
<feature type="transmembrane region" description="Helical" evidence="15">
    <location>
        <begin position="546"/>
        <end position="567"/>
    </location>
</feature>
<comment type="caution">
    <text evidence="17">The sequence shown here is derived from an EMBL/GenBank/DDBJ whole genome shotgun (WGS) entry which is preliminary data.</text>
</comment>
<feature type="transmembrane region" description="Helical" evidence="15">
    <location>
        <begin position="414"/>
        <end position="432"/>
    </location>
</feature>
<keyword evidence="10 13" id="KW-0675">Receptor</keyword>
<evidence type="ECO:0000256" key="15">
    <source>
        <dbReference type="SAM" id="Phobius"/>
    </source>
</evidence>
<dbReference type="InterPro" id="IPR001277">
    <property type="entry name" value="CXCR4/ACKR2"/>
</dbReference>
<evidence type="ECO:0000256" key="8">
    <source>
        <dbReference type="ARBA" id="ARBA00023136"/>
    </source>
</evidence>
<dbReference type="FunFam" id="1.20.1070.10:FF:000035">
    <property type="entry name" value="C-C chemokine receptor type 6"/>
    <property type="match status" value="1"/>
</dbReference>
<feature type="transmembrane region" description="Helical" evidence="15">
    <location>
        <begin position="503"/>
        <end position="525"/>
    </location>
</feature>
<evidence type="ECO:0000256" key="5">
    <source>
        <dbReference type="ARBA" id="ARBA00022753"/>
    </source>
</evidence>
<dbReference type="GO" id="GO:0019722">
    <property type="term" value="P:calcium-mediated signaling"/>
    <property type="evidence" value="ECO:0007669"/>
    <property type="project" value="TreeGrafter"/>
</dbReference>
<dbReference type="CDD" id="cd15174">
    <property type="entry name" value="7tmA_CCR9"/>
    <property type="match status" value="1"/>
</dbReference>
<keyword evidence="7 13" id="KW-0297">G-protein coupled receptor</keyword>
<keyword evidence="11" id="KW-0325">Glycoprotein</keyword>
<feature type="transmembrane region" description="Helical" evidence="15">
    <location>
        <begin position="453"/>
        <end position="471"/>
    </location>
</feature>
<keyword evidence="14" id="KW-0175">Coiled coil</keyword>
<evidence type="ECO:0000256" key="4">
    <source>
        <dbReference type="ARBA" id="ARBA00022692"/>
    </source>
</evidence>
<dbReference type="GO" id="GO:0019957">
    <property type="term" value="F:C-C chemokine binding"/>
    <property type="evidence" value="ECO:0007669"/>
    <property type="project" value="TreeGrafter"/>
</dbReference>
<proteinExistence type="evidence at protein level"/>
<dbReference type="STRING" id="84645.A0A498N962"/>
<feature type="coiled-coil region" evidence="14">
    <location>
        <begin position="146"/>
        <end position="194"/>
    </location>
</feature>
<keyword evidence="12 13" id="KW-0807">Transducer</keyword>
<dbReference type="InterPro" id="IPR000276">
    <property type="entry name" value="GPCR_Rhodpsn"/>
</dbReference>
<feature type="domain" description="G-protein coupled receptors family 1 profile" evidence="16">
    <location>
        <begin position="354"/>
        <end position="608"/>
    </location>
</feature>
<evidence type="ECO:0000256" key="2">
    <source>
        <dbReference type="ARBA" id="ARBA00004651"/>
    </source>
</evidence>
<evidence type="ECO:0000256" key="1">
    <source>
        <dbReference type="ARBA" id="ARBA00004412"/>
    </source>
</evidence>
<keyword evidence="18" id="KW-1185">Reference proteome</keyword>
<dbReference type="Pfam" id="PF00001">
    <property type="entry name" value="7tm_1"/>
    <property type="match status" value="1"/>
</dbReference>
<dbReference type="GO" id="GO:0060326">
    <property type="term" value="P:cell chemotaxis"/>
    <property type="evidence" value="ECO:0007669"/>
    <property type="project" value="TreeGrafter"/>
</dbReference>
<keyword evidence="8 15" id="KW-0472">Membrane</keyword>
<name>A0A498N962_LABRO</name>
<dbReference type="PANTHER" id="PTHR10489">
    <property type="entry name" value="CELL ADHESION MOLECULE"/>
    <property type="match status" value="1"/>
</dbReference>
<dbReference type="PROSITE" id="PS00237">
    <property type="entry name" value="G_PROTEIN_RECEP_F1_1"/>
    <property type="match status" value="1"/>
</dbReference>
<protein>
    <submittedName>
        <fullName evidence="17">C-C chemokine receptor type 9-like protein</fullName>
    </submittedName>
</protein>
<dbReference type="InterPro" id="IPR026157">
    <property type="entry name" value="LZTFL1"/>
</dbReference>